<organism evidence="1 2">
    <name type="scientific">Parafrankia irregularis</name>
    <dbReference type="NCBI Taxonomy" id="795642"/>
    <lineage>
        <taxon>Bacteria</taxon>
        <taxon>Bacillati</taxon>
        <taxon>Actinomycetota</taxon>
        <taxon>Actinomycetes</taxon>
        <taxon>Frankiales</taxon>
        <taxon>Frankiaceae</taxon>
        <taxon>Parafrankia</taxon>
    </lineage>
</organism>
<dbReference type="Proteomes" id="UP000198802">
    <property type="component" value="Unassembled WGS sequence"/>
</dbReference>
<proteinExistence type="predicted"/>
<reference evidence="2" key="1">
    <citation type="submission" date="2015-11" db="EMBL/GenBank/DDBJ databases">
        <authorList>
            <person name="Varghese N."/>
        </authorList>
    </citation>
    <scope>NUCLEOTIDE SEQUENCE [LARGE SCALE GENOMIC DNA]</scope>
    <source>
        <strain evidence="2">DSM 45899</strain>
    </source>
</reference>
<gene>
    <name evidence="1" type="ORF">Ga0074812_103334</name>
</gene>
<dbReference type="EMBL" id="FAOZ01000003">
    <property type="protein sequence ID" value="CUU54844.1"/>
    <property type="molecule type" value="Genomic_DNA"/>
</dbReference>
<sequence length="147" mass="16709">MDGEGPAARSATAAMSTPEIVLELRRVLPPAAQVTWNHVFGNADHFDLFIERADGSTLFATFATWIDEARVSIDDYIFEPVPNEVFTEFARMFVADLFTIRATRRPFLRWLQFSMVVDGVSYSSFRRAKNIEPWEESHLSFATEPDG</sequence>
<keyword evidence="2" id="KW-1185">Reference proteome</keyword>
<accession>A0A0S4QJ60</accession>
<dbReference type="AlphaFoldDB" id="A0A0S4QJ60"/>
<protein>
    <submittedName>
        <fullName evidence="1">Uncharacterized protein</fullName>
    </submittedName>
</protein>
<name>A0A0S4QJ60_9ACTN</name>
<evidence type="ECO:0000313" key="2">
    <source>
        <dbReference type="Proteomes" id="UP000198802"/>
    </source>
</evidence>
<evidence type="ECO:0000313" key="1">
    <source>
        <dbReference type="EMBL" id="CUU54844.1"/>
    </source>
</evidence>
<dbReference type="RefSeq" id="WP_091272704.1">
    <property type="nucleotide sequence ID" value="NZ_FAOZ01000003.1"/>
</dbReference>